<organism evidence="5">
    <name type="scientific">Magallana gigas</name>
    <name type="common">Pacific oyster</name>
    <name type="synonym">Crassostrea gigas</name>
    <dbReference type="NCBI Taxonomy" id="29159"/>
    <lineage>
        <taxon>Eukaryota</taxon>
        <taxon>Metazoa</taxon>
        <taxon>Spiralia</taxon>
        <taxon>Lophotrochozoa</taxon>
        <taxon>Mollusca</taxon>
        <taxon>Bivalvia</taxon>
        <taxon>Autobranchia</taxon>
        <taxon>Pteriomorphia</taxon>
        <taxon>Ostreida</taxon>
        <taxon>Ostreoidea</taxon>
        <taxon>Ostreidae</taxon>
        <taxon>Magallana</taxon>
    </lineage>
</organism>
<dbReference type="PROSITE" id="PS00018">
    <property type="entry name" value="EF_HAND_1"/>
    <property type="match status" value="3"/>
</dbReference>
<dbReference type="PROSITE" id="PS50222">
    <property type="entry name" value="EF_HAND_2"/>
    <property type="match status" value="2"/>
</dbReference>
<dbReference type="SMART" id="SM00054">
    <property type="entry name" value="EFh"/>
    <property type="match status" value="2"/>
</dbReference>
<dbReference type="PANTHER" id="PTHR10827">
    <property type="entry name" value="RETICULOCALBIN"/>
    <property type="match status" value="1"/>
</dbReference>
<dbReference type="Gene3D" id="1.10.238.10">
    <property type="entry name" value="EF-hand"/>
    <property type="match status" value="2"/>
</dbReference>
<name>K1QRC1_MAGGI</name>
<dbReference type="HOGENOM" id="CLU_998365_0_0_1"/>
<dbReference type="EMBL" id="JH817380">
    <property type="protein sequence ID" value="EKC36298.1"/>
    <property type="molecule type" value="Genomic_DNA"/>
</dbReference>
<keyword evidence="1" id="KW-0479">Metal-binding</keyword>
<evidence type="ECO:0000259" key="4">
    <source>
        <dbReference type="PROSITE" id="PS50222"/>
    </source>
</evidence>
<dbReference type="PANTHER" id="PTHR10827:SF98">
    <property type="entry name" value="45 KDA CALCIUM-BINDING PROTEIN"/>
    <property type="match status" value="1"/>
</dbReference>
<accession>K1QRC1</accession>
<evidence type="ECO:0000256" key="3">
    <source>
        <dbReference type="ARBA" id="ARBA00022837"/>
    </source>
</evidence>
<sequence length="279" mass="32135">MERLFLVCALFGVAFSVQVDFRPYDQSALLLFQGSDADHDGIFSRQELDNEFVKYDANGDGRVSRHEYTEYVTLSTPSLHEFSHALYDDYDVSGDHHLDKHDYDMYYAKLDADVSSMWQIVVPVLVFGVINAVQVDFRPYDHSAELLFNGSDFNHDGIFSRDELEQEFKKYDADGDGRVSRHEYTTYVTTTTPELHDFAHALYDDYDVTGDHHLDHVDYDQYYAKLDADVDGSVTRAEFVDYWVKPNIVVSVGNKSRNPIINILKPIRKSLEDSPKTRL</sequence>
<gene>
    <name evidence="5" type="ORF">CGI_10027195</name>
</gene>
<dbReference type="SUPFAM" id="SSF47473">
    <property type="entry name" value="EF-hand"/>
    <property type="match status" value="1"/>
</dbReference>
<feature type="domain" description="EF-hand" evidence="4">
    <location>
        <begin position="43"/>
        <end position="78"/>
    </location>
</feature>
<proteinExistence type="predicted"/>
<dbReference type="Pfam" id="PF13202">
    <property type="entry name" value="EF-hand_5"/>
    <property type="match status" value="2"/>
</dbReference>
<evidence type="ECO:0000313" key="5">
    <source>
        <dbReference type="EMBL" id="EKC36298.1"/>
    </source>
</evidence>
<dbReference type="InterPro" id="IPR018247">
    <property type="entry name" value="EF_Hand_1_Ca_BS"/>
</dbReference>
<dbReference type="AlphaFoldDB" id="K1QRC1"/>
<dbReference type="InterPro" id="IPR002048">
    <property type="entry name" value="EF_hand_dom"/>
</dbReference>
<evidence type="ECO:0000256" key="1">
    <source>
        <dbReference type="ARBA" id="ARBA00022723"/>
    </source>
</evidence>
<reference evidence="5" key="1">
    <citation type="journal article" date="2012" name="Nature">
        <title>The oyster genome reveals stress adaptation and complexity of shell formation.</title>
        <authorList>
            <person name="Zhang G."/>
            <person name="Fang X."/>
            <person name="Guo X."/>
            <person name="Li L."/>
            <person name="Luo R."/>
            <person name="Xu F."/>
            <person name="Yang P."/>
            <person name="Zhang L."/>
            <person name="Wang X."/>
            <person name="Qi H."/>
            <person name="Xiong Z."/>
            <person name="Que H."/>
            <person name="Xie Y."/>
            <person name="Holland P.W."/>
            <person name="Paps J."/>
            <person name="Zhu Y."/>
            <person name="Wu F."/>
            <person name="Chen Y."/>
            <person name="Wang J."/>
            <person name="Peng C."/>
            <person name="Meng J."/>
            <person name="Yang L."/>
            <person name="Liu J."/>
            <person name="Wen B."/>
            <person name="Zhang N."/>
            <person name="Huang Z."/>
            <person name="Zhu Q."/>
            <person name="Feng Y."/>
            <person name="Mount A."/>
            <person name="Hedgecock D."/>
            <person name="Xu Z."/>
            <person name="Liu Y."/>
            <person name="Domazet-Loso T."/>
            <person name="Du Y."/>
            <person name="Sun X."/>
            <person name="Zhang S."/>
            <person name="Liu B."/>
            <person name="Cheng P."/>
            <person name="Jiang X."/>
            <person name="Li J."/>
            <person name="Fan D."/>
            <person name="Wang W."/>
            <person name="Fu W."/>
            <person name="Wang T."/>
            <person name="Wang B."/>
            <person name="Zhang J."/>
            <person name="Peng Z."/>
            <person name="Li Y."/>
            <person name="Li N."/>
            <person name="Wang J."/>
            <person name="Chen M."/>
            <person name="He Y."/>
            <person name="Tan F."/>
            <person name="Song X."/>
            <person name="Zheng Q."/>
            <person name="Huang R."/>
            <person name="Yang H."/>
            <person name="Du X."/>
            <person name="Chen L."/>
            <person name="Yang M."/>
            <person name="Gaffney P.M."/>
            <person name="Wang S."/>
            <person name="Luo L."/>
            <person name="She Z."/>
            <person name="Ming Y."/>
            <person name="Huang W."/>
            <person name="Zhang S."/>
            <person name="Huang B."/>
            <person name="Zhang Y."/>
            <person name="Qu T."/>
            <person name="Ni P."/>
            <person name="Miao G."/>
            <person name="Wang J."/>
            <person name="Wang Q."/>
            <person name="Steinberg C.E."/>
            <person name="Wang H."/>
            <person name="Li N."/>
            <person name="Qian L."/>
            <person name="Zhang G."/>
            <person name="Li Y."/>
            <person name="Yang H."/>
            <person name="Liu X."/>
            <person name="Wang J."/>
            <person name="Yin Y."/>
            <person name="Wang J."/>
        </authorList>
    </citation>
    <scope>NUCLEOTIDE SEQUENCE [LARGE SCALE GENOMIC DNA]</scope>
    <source>
        <strain evidence="5">05x7-T-G4-1.051#20</strain>
    </source>
</reference>
<evidence type="ECO:0000256" key="2">
    <source>
        <dbReference type="ARBA" id="ARBA00022737"/>
    </source>
</evidence>
<keyword evidence="2" id="KW-0677">Repeat</keyword>
<dbReference type="InParanoid" id="K1QRC1"/>
<keyword evidence="3" id="KW-0106">Calcium</keyword>
<protein>
    <recommendedName>
        <fullName evidence="4">EF-hand domain-containing protein</fullName>
    </recommendedName>
</protein>
<dbReference type="InterPro" id="IPR011992">
    <property type="entry name" value="EF-hand-dom_pair"/>
</dbReference>
<feature type="domain" description="EF-hand" evidence="4">
    <location>
        <begin position="159"/>
        <end position="194"/>
    </location>
</feature>
<dbReference type="GO" id="GO:0005509">
    <property type="term" value="F:calcium ion binding"/>
    <property type="evidence" value="ECO:0007669"/>
    <property type="project" value="InterPro"/>
</dbReference>